<keyword evidence="1" id="KW-1133">Transmembrane helix</keyword>
<evidence type="ECO:0000313" key="2">
    <source>
        <dbReference type="EMBL" id="QSQ21143.1"/>
    </source>
</evidence>
<organism evidence="2 3">
    <name type="scientific">Pyxidicoccus parkwayensis</name>
    <dbReference type="NCBI Taxonomy" id="2813578"/>
    <lineage>
        <taxon>Bacteria</taxon>
        <taxon>Pseudomonadati</taxon>
        <taxon>Myxococcota</taxon>
        <taxon>Myxococcia</taxon>
        <taxon>Myxococcales</taxon>
        <taxon>Cystobacterineae</taxon>
        <taxon>Myxococcaceae</taxon>
        <taxon>Pyxidicoccus</taxon>
    </lineage>
</organism>
<feature type="transmembrane region" description="Helical" evidence="1">
    <location>
        <begin position="35"/>
        <end position="62"/>
    </location>
</feature>
<gene>
    <name evidence="2" type="ORF">JY651_39040</name>
</gene>
<dbReference type="EMBL" id="CP071090">
    <property type="protein sequence ID" value="QSQ21143.1"/>
    <property type="molecule type" value="Genomic_DNA"/>
</dbReference>
<evidence type="ECO:0000313" key="3">
    <source>
        <dbReference type="Proteomes" id="UP000662747"/>
    </source>
</evidence>
<protein>
    <submittedName>
        <fullName evidence="2">Uncharacterized protein</fullName>
    </submittedName>
</protein>
<sequence>MTPPKPLPPPADALDADPALTDELRAVIHPRPYRALALTAVLLVVLGALAFVASRTVLAALWK</sequence>
<keyword evidence="1" id="KW-0472">Membrane</keyword>
<reference evidence="2 3" key="1">
    <citation type="submission" date="2021-02" db="EMBL/GenBank/DDBJ databases">
        <title>De Novo genome assembly of isolated myxobacteria.</title>
        <authorList>
            <person name="Stevens D.C."/>
        </authorList>
    </citation>
    <scope>NUCLEOTIDE SEQUENCE [LARGE SCALE GENOMIC DNA]</scope>
    <source>
        <strain evidence="3">SCPEA02</strain>
    </source>
</reference>
<keyword evidence="1" id="KW-0812">Transmembrane</keyword>
<evidence type="ECO:0000256" key="1">
    <source>
        <dbReference type="SAM" id="Phobius"/>
    </source>
</evidence>
<dbReference type="Proteomes" id="UP000662747">
    <property type="component" value="Chromosome"/>
</dbReference>
<accession>A0ABX7NYI8</accession>
<proteinExistence type="predicted"/>
<dbReference type="RefSeq" id="WP_206722722.1">
    <property type="nucleotide sequence ID" value="NZ_CP071090.1"/>
</dbReference>
<name>A0ABX7NYI8_9BACT</name>
<keyword evidence="3" id="KW-1185">Reference proteome</keyword>